<organism evidence="2 3">
    <name type="scientific">Mycena venus</name>
    <dbReference type="NCBI Taxonomy" id="2733690"/>
    <lineage>
        <taxon>Eukaryota</taxon>
        <taxon>Fungi</taxon>
        <taxon>Dikarya</taxon>
        <taxon>Basidiomycota</taxon>
        <taxon>Agaricomycotina</taxon>
        <taxon>Agaricomycetes</taxon>
        <taxon>Agaricomycetidae</taxon>
        <taxon>Agaricales</taxon>
        <taxon>Marasmiineae</taxon>
        <taxon>Mycenaceae</taxon>
        <taxon>Mycena</taxon>
    </lineage>
</organism>
<protein>
    <recommendedName>
        <fullName evidence="1">SnoaL-like domain-containing protein</fullName>
    </recommendedName>
</protein>
<evidence type="ECO:0000259" key="1">
    <source>
        <dbReference type="Pfam" id="PF12680"/>
    </source>
</evidence>
<sequence length="152" mass="16559">MTEPIPSESPIEIATAFVEAITAGDTVNMAALMADNYTWRLLPAALGVPAKNKRQYLLQSAKLGRIFATLKVHIRSPLDVVQSGDTVVIHATSEGQMATGAPFQNECIMILRCEGGKVYSMMEFMDSEVMRVTLDAGDGAGWKLLQETHDED</sequence>
<dbReference type="OrthoDB" id="3758478at2759"/>
<evidence type="ECO:0000313" key="2">
    <source>
        <dbReference type="EMBL" id="KAF7353782.1"/>
    </source>
</evidence>
<dbReference type="Pfam" id="PF12680">
    <property type="entry name" value="SnoaL_2"/>
    <property type="match status" value="1"/>
</dbReference>
<accession>A0A8H6Y8G1</accession>
<comment type="caution">
    <text evidence="2">The sequence shown here is derived from an EMBL/GenBank/DDBJ whole genome shotgun (WGS) entry which is preliminary data.</text>
</comment>
<proteinExistence type="predicted"/>
<dbReference type="AlphaFoldDB" id="A0A8H6Y8G1"/>
<dbReference type="SUPFAM" id="SSF54427">
    <property type="entry name" value="NTF2-like"/>
    <property type="match status" value="1"/>
</dbReference>
<dbReference type="EMBL" id="JACAZI010000008">
    <property type="protein sequence ID" value="KAF7353782.1"/>
    <property type="molecule type" value="Genomic_DNA"/>
</dbReference>
<gene>
    <name evidence="2" type="ORF">MVEN_01063700</name>
</gene>
<dbReference type="Proteomes" id="UP000620124">
    <property type="component" value="Unassembled WGS sequence"/>
</dbReference>
<dbReference type="Gene3D" id="3.10.450.50">
    <property type="match status" value="1"/>
</dbReference>
<feature type="domain" description="SnoaL-like" evidence="1">
    <location>
        <begin position="15"/>
        <end position="120"/>
    </location>
</feature>
<dbReference type="InterPro" id="IPR037401">
    <property type="entry name" value="SnoaL-like"/>
</dbReference>
<name>A0A8H6Y8G1_9AGAR</name>
<keyword evidence="3" id="KW-1185">Reference proteome</keyword>
<dbReference type="InterPro" id="IPR032710">
    <property type="entry name" value="NTF2-like_dom_sf"/>
</dbReference>
<reference evidence="2" key="1">
    <citation type="submission" date="2020-05" db="EMBL/GenBank/DDBJ databases">
        <title>Mycena genomes resolve the evolution of fungal bioluminescence.</title>
        <authorList>
            <person name="Tsai I.J."/>
        </authorList>
    </citation>
    <scope>NUCLEOTIDE SEQUENCE</scope>
    <source>
        <strain evidence="2">CCC161011</strain>
    </source>
</reference>
<evidence type="ECO:0000313" key="3">
    <source>
        <dbReference type="Proteomes" id="UP000620124"/>
    </source>
</evidence>